<keyword evidence="4" id="KW-0732">Signal</keyword>
<dbReference type="EMBL" id="DS114118">
    <property type="protein sequence ID" value="EAX90328.1"/>
    <property type="molecule type" value="Genomic_DNA"/>
</dbReference>
<feature type="chain" id="PRO_5002643761" description="Ion transport domain-containing protein" evidence="4">
    <location>
        <begin position="17"/>
        <end position="240"/>
    </location>
</feature>
<evidence type="ECO:0000313" key="5">
    <source>
        <dbReference type="EMBL" id="EAX90328.1"/>
    </source>
</evidence>
<keyword evidence="3" id="KW-0472">Membrane</keyword>
<feature type="transmembrane region" description="Helical" evidence="3">
    <location>
        <begin position="205"/>
        <end position="225"/>
    </location>
</feature>
<dbReference type="Proteomes" id="UP000001542">
    <property type="component" value="Unassembled WGS sequence"/>
</dbReference>
<name>A2FXP9_TRIV3</name>
<organism evidence="5 6">
    <name type="scientific">Trichomonas vaginalis (strain ATCC PRA-98 / G3)</name>
    <dbReference type="NCBI Taxonomy" id="412133"/>
    <lineage>
        <taxon>Eukaryota</taxon>
        <taxon>Metamonada</taxon>
        <taxon>Parabasalia</taxon>
        <taxon>Trichomonadida</taxon>
        <taxon>Trichomonadidae</taxon>
        <taxon>Trichomonas</taxon>
    </lineage>
</organism>
<dbReference type="InParanoid" id="A2FXP9"/>
<proteinExistence type="predicted"/>
<evidence type="ECO:0000313" key="6">
    <source>
        <dbReference type="Proteomes" id="UP000001542"/>
    </source>
</evidence>
<dbReference type="AlphaFoldDB" id="A2FXP9"/>
<evidence type="ECO:0000256" key="2">
    <source>
        <dbReference type="ARBA" id="ARBA00022737"/>
    </source>
</evidence>
<dbReference type="VEuPathDB" id="TrichDB:TVAGG3_0164870"/>
<feature type="transmembrane region" description="Helical" evidence="3">
    <location>
        <begin position="173"/>
        <end position="193"/>
    </location>
</feature>
<sequence length="240" mass="28622">MIFFIIFFRLIGRQCAKNLFLKMKWNDTQCREILTGQIIKFCLKMYPLFNRLPQLIKIASQNRAVSLSLPTWIVNFIIDSTYVSINWEYTLLEGYPEICGVLEDLVILTYIALIRKKFIIWKISILTFFFAYFLHIKGLLSNELYLFCLTVWEYFEVPPPYLQLFSLYKANQIGSLSFISIFLELFTSILRLRASIIQTMHLPRVIIIAIRLLGYLLLFVYMLYIRLRWKKIVDPHKRTD</sequence>
<protein>
    <recommendedName>
        <fullName evidence="7">Ion transport domain-containing protein</fullName>
    </recommendedName>
</protein>
<evidence type="ECO:0000256" key="3">
    <source>
        <dbReference type="SAM" id="Phobius"/>
    </source>
</evidence>
<dbReference type="RefSeq" id="XP_001303258.1">
    <property type="nucleotide sequence ID" value="XM_001303257.1"/>
</dbReference>
<accession>A2FXP9</accession>
<feature type="transmembrane region" description="Helical" evidence="3">
    <location>
        <begin position="118"/>
        <end position="136"/>
    </location>
</feature>
<reference evidence="5" key="1">
    <citation type="submission" date="2006-10" db="EMBL/GenBank/DDBJ databases">
        <authorList>
            <person name="Amadeo P."/>
            <person name="Zhao Q."/>
            <person name="Wortman J."/>
            <person name="Fraser-Liggett C."/>
            <person name="Carlton J."/>
        </authorList>
    </citation>
    <scope>NUCLEOTIDE SEQUENCE</scope>
    <source>
        <strain evidence="5">G3</strain>
    </source>
</reference>
<dbReference type="KEGG" id="tva:4748011"/>
<dbReference type="PANTHER" id="PTHR12226">
    <property type="entry name" value="MANNOSE-P-DOLICHOL UTILIZATION DEFECT 1 LEC35 -RELATED"/>
    <property type="match status" value="1"/>
</dbReference>
<evidence type="ECO:0008006" key="7">
    <source>
        <dbReference type="Google" id="ProtNLM"/>
    </source>
</evidence>
<dbReference type="InterPro" id="IPR016817">
    <property type="entry name" value="MannP-dilichol_defect-1"/>
</dbReference>
<reference evidence="5" key="2">
    <citation type="journal article" date="2007" name="Science">
        <title>Draft genome sequence of the sexually transmitted pathogen Trichomonas vaginalis.</title>
        <authorList>
            <person name="Carlton J.M."/>
            <person name="Hirt R.P."/>
            <person name="Silva J.C."/>
            <person name="Delcher A.L."/>
            <person name="Schatz M."/>
            <person name="Zhao Q."/>
            <person name="Wortman J.R."/>
            <person name="Bidwell S.L."/>
            <person name="Alsmark U.C.M."/>
            <person name="Besteiro S."/>
            <person name="Sicheritz-Ponten T."/>
            <person name="Noel C.J."/>
            <person name="Dacks J.B."/>
            <person name="Foster P.G."/>
            <person name="Simillion C."/>
            <person name="Van de Peer Y."/>
            <person name="Miranda-Saavedra D."/>
            <person name="Barton G.J."/>
            <person name="Westrop G.D."/>
            <person name="Mueller S."/>
            <person name="Dessi D."/>
            <person name="Fiori P.L."/>
            <person name="Ren Q."/>
            <person name="Paulsen I."/>
            <person name="Zhang H."/>
            <person name="Bastida-Corcuera F.D."/>
            <person name="Simoes-Barbosa A."/>
            <person name="Brown M.T."/>
            <person name="Hayes R.D."/>
            <person name="Mukherjee M."/>
            <person name="Okumura C.Y."/>
            <person name="Schneider R."/>
            <person name="Smith A.J."/>
            <person name="Vanacova S."/>
            <person name="Villalvazo M."/>
            <person name="Haas B.J."/>
            <person name="Pertea M."/>
            <person name="Feldblyum T.V."/>
            <person name="Utterback T.R."/>
            <person name="Shu C.L."/>
            <person name="Osoegawa K."/>
            <person name="de Jong P.J."/>
            <person name="Hrdy I."/>
            <person name="Horvathova L."/>
            <person name="Zubacova Z."/>
            <person name="Dolezal P."/>
            <person name="Malik S.B."/>
            <person name="Logsdon J.M. Jr."/>
            <person name="Henze K."/>
            <person name="Gupta A."/>
            <person name="Wang C.C."/>
            <person name="Dunne R.L."/>
            <person name="Upcroft J.A."/>
            <person name="Upcroft P."/>
            <person name="White O."/>
            <person name="Salzberg S.L."/>
            <person name="Tang P."/>
            <person name="Chiu C.-H."/>
            <person name="Lee Y.-S."/>
            <person name="Embley T.M."/>
            <person name="Coombs G.H."/>
            <person name="Mottram J.C."/>
            <person name="Tachezy J."/>
            <person name="Fraser-Liggett C.M."/>
            <person name="Johnson P.J."/>
        </authorList>
    </citation>
    <scope>NUCLEOTIDE SEQUENCE [LARGE SCALE GENOMIC DNA]</scope>
    <source>
        <strain evidence="5">G3</strain>
    </source>
</reference>
<keyword evidence="1" id="KW-0813">Transport</keyword>
<evidence type="ECO:0000256" key="4">
    <source>
        <dbReference type="SAM" id="SignalP"/>
    </source>
</evidence>
<evidence type="ECO:0000256" key="1">
    <source>
        <dbReference type="ARBA" id="ARBA00022448"/>
    </source>
</evidence>
<keyword evidence="6" id="KW-1185">Reference proteome</keyword>
<keyword evidence="2" id="KW-0677">Repeat</keyword>
<dbReference type="VEuPathDB" id="TrichDB:TVAG_234210"/>
<gene>
    <name evidence="5" type="ORF">TVAG_234210</name>
</gene>
<keyword evidence="3" id="KW-1133">Transmembrane helix</keyword>
<dbReference type="PANTHER" id="PTHR12226:SF2">
    <property type="entry name" value="MANNOSE-P-DOLICHOL UTILIZATION DEFECT 1 PROTEIN"/>
    <property type="match status" value="1"/>
</dbReference>
<feature type="signal peptide" evidence="4">
    <location>
        <begin position="1"/>
        <end position="16"/>
    </location>
</feature>
<keyword evidence="3" id="KW-0812">Transmembrane</keyword>